<reference evidence="4 5" key="1">
    <citation type="submission" date="2018-05" db="EMBL/GenBank/DDBJ databases">
        <title>Draft genome of Methanospirillum lacunae Ki8-1.</title>
        <authorList>
            <person name="Dueholm M.S."/>
            <person name="Nielsen P.H."/>
            <person name="Bakmann L.F."/>
            <person name="Otzen D.E."/>
        </authorList>
    </citation>
    <scope>NUCLEOTIDE SEQUENCE [LARGE SCALE GENOMIC DNA]</scope>
    <source>
        <strain evidence="4 5">Ki8-1</strain>
    </source>
</reference>
<name>A0A2V2N003_9EURY</name>
<evidence type="ECO:0000259" key="3">
    <source>
        <dbReference type="PROSITE" id="PS50110"/>
    </source>
</evidence>
<proteinExistence type="predicted"/>
<dbReference type="Gene3D" id="1.10.10.10">
    <property type="entry name" value="Winged helix-like DNA-binding domain superfamily/Winged helix DNA-binding domain"/>
    <property type="match status" value="1"/>
</dbReference>
<feature type="modified residue" description="4-aspartylphosphate" evidence="2">
    <location>
        <position position="53"/>
    </location>
</feature>
<evidence type="ECO:0000313" key="4">
    <source>
        <dbReference type="EMBL" id="PWR73714.1"/>
    </source>
</evidence>
<evidence type="ECO:0000256" key="2">
    <source>
        <dbReference type="PROSITE-ProRule" id="PRU00169"/>
    </source>
</evidence>
<dbReference type="SUPFAM" id="SSF46785">
    <property type="entry name" value="Winged helix' DNA-binding domain"/>
    <property type="match status" value="1"/>
</dbReference>
<dbReference type="EMBL" id="QGMY01000002">
    <property type="protein sequence ID" value="PWR73714.1"/>
    <property type="molecule type" value="Genomic_DNA"/>
</dbReference>
<dbReference type="InterPro" id="IPR036390">
    <property type="entry name" value="WH_DNA-bd_sf"/>
</dbReference>
<keyword evidence="1 2" id="KW-0597">Phosphoprotein</keyword>
<dbReference type="InterPro" id="IPR005149">
    <property type="entry name" value="Tscrpt_reg_PadR_N"/>
</dbReference>
<dbReference type="InterPro" id="IPR036388">
    <property type="entry name" value="WH-like_DNA-bd_sf"/>
</dbReference>
<dbReference type="InterPro" id="IPR050595">
    <property type="entry name" value="Bact_response_regulator"/>
</dbReference>
<dbReference type="PROSITE" id="PS50110">
    <property type="entry name" value="RESPONSE_REGULATORY"/>
    <property type="match status" value="1"/>
</dbReference>
<dbReference type="Pfam" id="PF03551">
    <property type="entry name" value="PadR"/>
    <property type="match status" value="1"/>
</dbReference>
<organism evidence="4 5">
    <name type="scientific">Methanospirillum lacunae</name>
    <dbReference type="NCBI Taxonomy" id="668570"/>
    <lineage>
        <taxon>Archaea</taxon>
        <taxon>Methanobacteriati</taxon>
        <taxon>Methanobacteriota</taxon>
        <taxon>Stenosarchaea group</taxon>
        <taxon>Methanomicrobia</taxon>
        <taxon>Methanomicrobiales</taxon>
        <taxon>Methanospirillaceae</taxon>
        <taxon>Methanospirillum</taxon>
    </lineage>
</organism>
<comment type="caution">
    <text evidence="4">The sequence shown here is derived from an EMBL/GenBank/DDBJ whole genome shotgun (WGS) entry which is preliminary data.</text>
</comment>
<dbReference type="RefSeq" id="WP_109966995.1">
    <property type="nucleotide sequence ID" value="NZ_CP176093.1"/>
</dbReference>
<dbReference type="InterPro" id="IPR011006">
    <property type="entry name" value="CheY-like_superfamily"/>
</dbReference>
<keyword evidence="5" id="KW-1185">Reference proteome</keyword>
<dbReference type="InterPro" id="IPR001789">
    <property type="entry name" value="Sig_transdc_resp-reg_receiver"/>
</dbReference>
<dbReference type="Proteomes" id="UP000245657">
    <property type="component" value="Unassembled WGS sequence"/>
</dbReference>
<accession>A0A2V2N003</accession>
<evidence type="ECO:0000256" key="1">
    <source>
        <dbReference type="ARBA" id="ARBA00022553"/>
    </source>
</evidence>
<feature type="domain" description="Response regulatory" evidence="3">
    <location>
        <begin position="3"/>
        <end position="118"/>
    </location>
</feature>
<dbReference type="SMART" id="SM00448">
    <property type="entry name" value="REC"/>
    <property type="match status" value="1"/>
</dbReference>
<dbReference type="PANTHER" id="PTHR44591">
    <property type="entry name" value="STRESS RESPONSE REGULATOR PROTEIN 1"/>
    <property type="match status" value="1"/>
</dbReference>
<dbReference type="Pfam" id="PF00072">
    <property type="entry name" value="Response_reg"/>
    <property type="match status" value="1"/>
</dbReference>
<dbReference type="OrthoDB" id="2830at2157"/>
<dbReference type="GO" id="GO:0000160">
    <property type="term" value="P:phosphorelay signal transduction system"/>
    <property type="evidence" value="ECO:0007669"/>
    <property type="project" value="InterPro"/>
</dbReference>
<dbReference type="CDD" id="cd17534">
    <property type="entry name" value="REC_DC-like"/>
    <property type="match status" value="1"/>
</dbReference>
<sequence>MSKILIVDDEAIITMQLEERLSAMGYEVAGMAASGEESIEKARRLGPDLILMDIVMPGKMNGIDAAKIITTELHIPVVFITAYADDAIIAKAKSVRPYGYIVKPFNELEIKAAIEVALFRRSAEQEEERSVRSIHRKIPSSPDADQIDGDVTYLDRPEIKTVLLEDIFTDIMLFLYTDQAEKDPIFKFAIEEGIKKGGRNLFAYSHSTLQKYFPKEISKHELYIHRIKINELYTLLSILEKCTDSLLYEGTKDSLQILIDFSETEEFDEIIAIKNLLIDKKKSGTLISGMIALNIGKMDHTLIKVLAEGISRIIVSTGKETTLSFAHHTYPVDSLSVVPQSTIDDVVKKLLEPVVLSLLDKPVSGYDIVHEIHSRYQVLIPQARVYTLLHDLLENGYLEIRISGKSKLYCPTDKGKIHINQKLNDFKKVFEHILGGGRGLPTNDTDSRM</sequence>
<gene>
    <name evidence="4" type="ORF">DK846_00645</name>
</gene>
<dbReference type="GeneID" id="97549031"/>
<dbReference type="Gene3D" id="3.40.50.2300">
    <property type="match status" value="1"/>
</dbReference>
<dbReference type="AlphaFoldDB" id="A0A2V2N003"/>
<protein>
    <recommendedName>
        <fullName evidence="3">Response regulatory domain-containing protein</fullName>
    </recommendedName>
</protein>
<dbReference type="SUPFAM" id="SSF52172">
    <property type="entry name" value="CheY-like"/>
    <property type="match status" value="1"/>
</dbReference>
<dbReference type="PANTHER" id="PTHR44591:SF3">
    <property type="entry name" value="RESPONSE REGULATORY DOMAIN-CONTAINING PROTEIN"/>
    <property type="match status" value="1"/>
</dbReference>
<evidence type="ECO:0000313" key="5">
    <source>
        <dbReference type="Proteomes" id="UP000245657"/>
    </source>
</evidence>